<protein>
    <submittedName>
        <fullName evidence="2">Uncharacterized protein</fullName>
    </submittedName>
</protein>
<dbReference type="EMBL" id="JBHLVX010000030">
    <property type="protein sequence ID" value="MFC0267924.1"/>
    <property type="molecule type" value="Genomic_DNA"/>
</dbReference>
<feature type="region of interest" description="Disordered" evidence="1">
    <location>
        <begin position="37"/>
        <end position="69"/>
    </location>
</feature>
<evidence type="ECO:0000313" key="3">
    <source>
        <dbReference type="Proteomes" id="UP001589814"/>
    </source>
</evidence>
<proteinExistence type="predicted"/>
<reference evidence="2 3" key="1">
    <citation type="submission" date="2024-09" db="EMBL/GenBank/DDBJ databases">
        <authorList>
            <person name="Sun Q."/>
            <person name="Mori K."/>
        </authorList>
    </citation>
    <scope>NUCLEOTIDE SEQUENCE [LARGE SCALE GENOMIC DNA]</scope>
    <source>
        <strain evidence="2 3">CCM 7415</strain>
    </source>
</reference>
<keyword evidence="3" id="KW-1185">Reference proteome</keyword>
<gene>
    <name evidence="2" type="ORF">ACFFHW_07980</name>
</gene>
<evidence type="ECO:0000256" key="1">
    <source>
        <dbReference type="SAM" id="MobiDB-lite"/>
    </source>
</evidence>
<organism evidence="2 3">
    <name type="scientific">Kushneria aurantia</name>
    <dbReference type="NCBI Taxonomy" id="504092"/>
    <lineage>
        <taxon>Bacteria</taxon>
        <taxon>Pseudomonadati</taxon>
        <taxon>Pseudomonadota</taxon>
        <taxon>Gammaproteobacteria</taxon>
        <taxon>Oceanospirillales</taxon>
        <taxon>Halomonadaceae</taxon>
        <taxon>Kushneria</taxon>
    </lineage>
</organism>
<name>A0ABV6G3R6_9GAMM</name>
<feature type="compositionally biased region" description="Basic and acidic residues" evidence="1">
    <location>
        <begin position="54"/>
        <end position="69"/>
    </location>
</feature>
<evidence type="ECO:0000313" key="2">
    <source>
        <dbReference type="EMBL" id="MFC0267924.1"/>
    </source>
</evidence>
<feature type="compositionally biased region" description="Polar residues" evidence="1">
    <location>
        <begin position="44"/>
        <end position="53"/>
    </location>
</feature>
<accession>A0ABV6G3R6</accession>
<dbReference type="RefSeq" id="WP_380059662.1">
    <property type="nucleotide sequence ID" value="NZ_JBHLVX010000030.1"/>
</dbReference>
<feature type="non-terminal residue" evidence="2">
    <location>
        <position position="1"/>
    </location>
</feature>
<comment type="caution">
    <text evidence="2">The sequence shown here is derived from an EMBL/GenBank/DDBJ whole genome shotgun (WGS) entry which is preliminary data.</text>
</comment>
<sequence>PLFRSILALCPVNDLQFFVLIGQYKESRIRLPGKNRGLAGATKESLSGWSFSSHCREDREQPPENDRTK</sequence>
<dbReference type="Proteomes" id="UP001589814">
    <property type="component" value="Unassembled WGS sequence"/>
</dbReference>